<accession>C2KY63</accession>
<dbReference type="InParanoid" id="C2KY63"/>
<dbReference type="HOGENOM" id="CLU_764603_0_0_9"/>
<name>C2KY63_9FIRM</name>
<dbReference type="AlphaFoldDB" id="C2KY63"/>
<gene>
    <name evidence="1" type="ORF">HMPREF6123_1432</name>
</gene>
<dbReference type="EMBL" id="ACKX01000146">
    <property type="protein sequence ID" value="EEJ51286.1"/>
    <property type="molecule type" value="Genomic_DNA"/>
</dbReference>
<dbReference type="OrthoDB" id="1634426at2"/>
<sequence length="373" mass="43100">MRANNIDFRKIRDNFWLVSMNDKLRKVVEEYPGVDLANFILCYGYIDHEAGLSLEVLALSSKDAEEVHIFEPRTDISSKIRIGAIKDENICFLEDRNGELRKRFAFQIGILDDYAVEEDIEESRKMKVLDAFRSPEYPDDVLVYLLKVGNKPEACWVRIEGLMENQIIGTLLNEPEQNFSYHVGEKIAFFIHEDENGGIALCSNMNPSQKITAEDLEDGTMLESSIYNFNREKNQDHFLDILEILRDSYVWIPGDFVMSDTDESRMKDLLEQSEAEPQSIVGNTFKTQDQCKFKPDILKYDEDLFFPVFSNPEAMGEYGNQLSKIQQHFLDVITLATNHEQNLSGIVINAFSEPFVLDRDLWDLVKNMKSRLT</sequence>
<keyword evidence="2" id="KW-1185">Reference proteome</keyword>
<dbReference type="Proteomes" id="UP000004121">
    <property type="component" value="Unassembled WGS sequence"/>
</dbReference>
<evidence type="ECO:0000313" key="1">
    <source>
        <dbReference type="EMBL" id="EEJ51286.1"/>
    </source>
</evidence>
<protein>
    <submittedName>
        <fullName evidence="1">Uncharacterized protein</fullName>
    </submittedName>
</protein>
<dbReference type="STRING" id="585501.HMPREF6123_1432"/>
<evidence type="ECO:0000313" key="2">
    <source>
        <dbReference type="Proteomes" id="UP000004121"/>
    </source>
</evidence>
<proteinExistence type="predicted"/>
<dbReference type="RefSeq" id="WP_007156578.1">
    <property type="nucleotide sequence ID" value="NZ_GG668534.1"/>
</dbReference>
<dbReference type="eggNOG" id="COG3568">
    <property type="taxonomic scope" value="Bacteria"/>
</dbReference>
<reference evidence="1 2" key="1">
    <citation type="submission" date="2009-04" db="EMBL/GenBank/DDBJ databases">
        <authorList>
            <person name="Qin X."/>
            <person name="Bachman B."/>
            <person name="Battles P."/>
            <person name="Bell A."/>
            <person name="Bess C."/>
            <person name="Bickham C."/>
            <person name="Chaboub L."/>
            <person name="Chen D."/>
            <person name="Coyle M."/>
            <person name="Deiros D.R."/>
            <person name="Dinh H."/>
            <person name="Forbes L."/>
            <person name="Fowler G."/>
            <person name="Francisco L."/>
            <person name="Fu Q."/>
            <person name="Gubbala S."/>
            <person name="Hale W."/>
            <person name="Han Y."/>
            <person name="Hemphill L."/>
            <person name="Highlander S.K."/>
            <person name="Hirani K."/>
            <person name="Hogues M."/>
            <person name="Jackson L."/>
            <person name="Jakkamsetti A."/>
            <person name="Javaid M."/>
            <person name="Jiang H."/>
            <person name="Korchina V."/>
            <person name="Kovar C."/>
            <person name="Lara F."/>
            <person name="Lee S."/>
            <person name="Mata R."/>
            <person name="Mathew T."/>
            <person name="Moen C."/>
            <person name="Morales K."/>
            <person name="Munidasa M."/>
            <person name="Nazareth L."/>
            <person name="Ngo R."/>
            <person name="Nguyen L."/>
            <person name="Okwuonu G."/>
            <person name="Ongeri F."/>
            <person name="Patil S."/>
            <person name="Petrosino J."/>
            <person name="Pham C."/>
            <person name="Pham P."/>
            <person name="Pu L.-L."/>
            <person name="Puazo M."/>
            <person name="Raj R."/>
            <person name="Reid J."/>
            <person name="Rouhana J."/>
            <person name="Saada N."/>
            <person name="Shang Y."/>
            <person name="Simmons D."/>
            <person name="Thornton R."/>
            <person name="Warren J."/>
            <person name="Weissenberger G."/>
            <person name="Zhang J."/>
            <person name="Zhang L."/>
            <person name="Zhou C."/>
            <person name="Zhu D."/>
            <person name="Muzny D."/>
            <person name="Worley K."/>
            <person name="Gibbs R."/>
        </authorList>
    </citation>
    <scope>NUCLEOTIDE SEQUENCE [LARGE SCALE GENOMIC DNA]</scope>
    <source>
        <strain evidence="1 2">F0268</strain>
    </source>
</reference>
<comment type="caution">
    <text evidence="1">The sequence shown here is derived from an EMBL/GenBank/DDBJ whole genome shotgun (WGS) entry which is preliminary data.</text>
</comment>
<organism evidence="1 2">
    <name type="scientific">Oribacterium sinus F0268</name>
    <dbReference type="NCBI Taxonomy" id="585501"/>
    <lineage>
        <taxon>Bacteria</taxon>
        <taxon>Bacillati</taxon>
        <taxon>Bacillota</taxon>
        <taxon>Clostridia</taxon>
        <taxon>Lachnospirales</taxon>
        <taxon>Lachnospiraceae</taxon>
        <taxon>Oribacterium</taxon>
    </lineage>
</organism>